<evidence type="ECO:0000313" key="10">
    <source>
        <dbReference type="Proteomes" id="UP000887567"/>
    </source>
</evidence>
<dbReference type="InterPro" id="IPR004299">
    <property type="entry name" value="MBOAT_fam"/>
</dbReference>
<feature type="transmembrane region" description="Helical" evidence="8">
    <location>
        <begin position="128"/>
        <end position="150"/>
    </location>
</feature>
<evidence type="ECO:0000256" key="8">
    <source>
        <dbReference type="SAM" id="Phobius"/>
    </source>
</evidence>
<reference evidence="9" key="1">
    <citation type="submission" date="2022-11" db="UniProtKB">
        <authorList>
            <consortium name="EnsemblMetazoa"/>
        </authorList>
    </citation>
    <scope>IDENTIFICATION</scope>
</reference>
<accession>A0A913XAT7</accession>
<dbReference type="RefSeq" id="XP_020901731.1">
    <property type="nucleotide sequence ID" value="XM_021046072.2"/>
</dbReference>
<dbReference type="GO" id="GO:0016020">
    <property type="term" value="C:membrane"/>
    <property type="evidence" value="ECO:0007669"/>
    <property type="project" value="UniProtKB-SubCell"/>
</dbReference>
<dbReference type="Proteomes" id="UP000887567">
    <property type="component" value="Unplaced"/>
</dbReference>
<proteinExistence type="predicted"/>
<dbReference type="InterPro" id="IPR049941">
    <property type="entry name" value="LPLAT_7/PORCN-like"/>
</dbReference>
<dbReference type="EnsemblMetazoa" id="XM_021046072.2">
    <property type="protein sequence ID" value="XP_020901731.1"/>
    <property type="gene ID" value="LOC110240278"/>
</dbReference>
<organism evidence="9 10">
    <name type="scientific">Exaiptasia diaphana</name>
    <name type="common">Tropical sea anemone</name>
    <name type="synonym">Aiptasia pulchella</name>
    <dbReference type="NCBI Taxonomy" id="2652724"/>
    <lineage>
        <taxon>Eukaryota</taxon>
        <taxon>Metazoa</taxon>
        <taxon>Cnidaria</taxon>
        <taxon>Anthozoa</taxon>
        <taxon>Hexacorallia</taxon>
        <taxon>Actiniaria</taxon>
        <taxon>Aiptasiidae</taxon>
        <taxon>Exaiptasia</taxon>
    </lineage>
</organism>
<dbReference type="KEGG" id="epa:110240278"/>
<dbReference type="OMA" id="HWIMITI"/>
<keyword evidence="6" id="KW-0012">Acyltransferase</keyword>
<feature type="region of interest" description="Disordered" evidence="7">
    <location>
        <begin position="184"/>
        <end position="211"/>
    </location>
</feature>
<evidence type="ECO:0000256" key="4">
    <source>
        <dbReference type="ARBA" id="ARBA00022989"/>
    </source>
</evidence>
<evidence type="ECO:0000256" key="3">
    <source>
        <dbReference type="ARBA" id="ARBA00022692"/>
    </source>
</evidence>
<feature type="transmembrane region" description="Helical" evidence="8">
    <location>
        <begin position="162"/>
        <end position="178"/>
    </location>
</feature>
<dbReference type="GeneID" id="110240278"/>
<name>A0A913XAT7_EXADI</name>
<dbReference type="PANTHER" id="PTHR13906:SF4">
    <property type="entry name" value="LYSOPHOSPHOLIPID ACYLTRANSFERASE 6"/>
    <property type="match status" value="1"/>
</dbReference>
<evidence type="ECO:0008006" key="11">
    <source>
        <dbReference type="Google" id="ProtNLM"/>
    </source>
</evidence>
<dbReference type="OrthoDB" id="286734at2759"/>
<dbReference type="AlphaFoldDB" id="A0A913XAT7"/>
<evidence type="ECO:0000256" key="2">
    <source>
        <dbReference type="ARBA" id="ARBA00022679"/>
    </source>
</evidence>
<sequence>MQYYFAFKAGEAVNNLCGLGFSGYDKDGNALWDSMANVNIFKIEFGLNCKMVLENWNITTVWWLRRTAYDRLTNHRTMGVFVLSAVWHGFYGGYYLTFFTSQLFVEAARAVRRTLREKFQKTPLASRAYDVITALTTALFLVYATIPFALLDLWAGIRFWRSMYFFGHVMAILALVICRRKSSQSKPSIEKTKSTDTNQNGVAWTDKTKSQ</sequence>
<comment type="subcellular location">
    <subcellularLocation>
        <location evidence="1">Membrane</location>
        <topology evidence="1">Multi-pass membrane protein</topology>
    </subcellularLocation>
</comment>
<keyword evidence="10" id="KW-1185">Reference proteome</keyword>
<keyword evidence="5 8" id="KW-0472">Membrane</keyword>
<evidence type="ECO:0000256" key="5">
    <source>
        <dbReference type="ARBA" id="ARBA00023136"/>
    </source>
</evidence>
<dbReference type="GO" id="GO:0016746">
    <property type="term" value="F:acyltransferase activity"/>
    <property type="evidence" value="ECO:0007669"/>
    <property type="project" value="UniProtKB-KW"/>
</dbReference>
<keyword evidence="4 8" id="KW-1133">Transmembrane helix</keyword>
<evidence type="ECO:0000256" key="7">
    <source>
        <dbReference type="SAM" id="MobiDB-lite"/>
    </source>
</evidence>
<evidence type="ECO:0000256" key="6">
    <source>
        <dbReference type="ARBA" id="ARBA00023315"/>
    </source>
</evidence>
<dbReference type="PANTHER" id="PTHR13906">
    <property type="entry name" value="PORCUPINE"/>
    <property type="match status" value="1"/>
</dbReference>
<evidence type="ECO:0000256" key="1">
    <source>
        <dbReference type="ARBA" id="ARBA00004141"/>
    </source>
</evidence>
<protein>
    <recommendedName>
        <fullName evidence="11">Lysophospholipid acyltransferase 2</fullName>
    </recommendedName>
</protein>
<keyword evidence="3 8" id="KW-0812">Transmembrane</keyword>
<keyword evidence="2" id="KW-0808">Transferase</keyword>
<evidence type="ECO:0000313" key="9">
    <source>
        <dbReference type="EnsemblMetazoa" id="XP_020901731.1"/>
    </source>
</evidence>
<dbReference type="Pfam" id="PF03062">
    <property type="entry name" value="MBOAT"/>
    <property type="match status" value="1"/>
</dbReference>
<feature type="transmembrane region" description="Helical" evidence="8">
    <location>
        <begin position="85"/>
        <end position="107"/>
    </location>
</feature>
<dbReference type="GO" id="GO:0030258">
    <property type="term" value="P:lipid modification"/>
    <property type="evidence" value="ECO:0007669"/>
    <property type="project" value="TreeGrafter"/>
</dbReference>